<dbReference type="Proteomes" id="UP001449225">
    <property type="component" value="Unassembled WGS sequence"/>
</dbReference>
<dbReference type="EMBL" id="JBBMRA010000002">
    <property type="protein sequence ID" value="MEM5535469.1"/>
    <property type="molecule type" value="Genomic_DNA"/>
</dbReference>
<reference evidence="3 4" key="1">
    <citation type="submission" date="2024-03" db="EMBL/GenBank/DDBJ databases">
        <title>Community enrichment and isolation of bacterial strains for fucoidan degradation.</title>
        <authorList>
            <person name="Sichert A."/>
        </authorList>
    </citation>
    <scope>NUCLEOTIDE SEQUENCE [LARGE SCALE GENOMIC DNA]</scope>
    <source>
        <strain evidence="3 4">AS76</strain>
    </source>
</reference>
<proteinExistence type="inferred from homology"/>
<dbReference type="InterPro" id="IPR015796">
    <property type="entry name" value="Impact_YigZ-like"/>
</dbReference>
<evidence type="ECO:0000259" key="2">
    <source>
        <dbReference type="Pfam" id="PF01205"/>
    </source>
</evidence>
<dbReference type="PROSITE" id="PS00910">
    <property type="entry name" value="UPF0029"/>
    <property type="match status" value="1"/>
</dbReference>
<dbReference type="InterPro" id="IPR036956">
    <property type="entry name" value="Impact_N_sf"/>
</dbReference>
<comment type="similarity">
    <text evidence="1">Belongs to the IMPACT family.</text>
</comment>
<sequence length="205" mass="22944">MIQQIPAQAVYQSEIDVKHSRFITQIAHTPNIASANAFLDEVRQLHHKANHNCWARIAGPRSELNGWGSSDDGEPKGTAGKPMLNVLSHSQLCETTIVVTRYFGGIKLGAGGIVRAYSLAVQDALKTLPTIEKIDKFTFTLELPHALVGPIETLLMKTQAEVLTRNWNEKLQLTGQASAPQLAELRQQLIPYQHQTHYQDKEMRW</sequence>
<protein>
    <submittedName>
        <fullName evidence="3">YigZ family protein</fullName>
    </submittedName>
</protein>
<comment type="caution">
    <text evidence="3">The sequence shown here is derived from an EMBL/GenBank/DDBJ whole genome shotgun (WGS) entry which is preliminary data.</text>
</comment>
<dbReference type="InterPro" id="IPR001498">
    <property type="entry name" value="Impact_N"/>
</dbReference>
<dbReference type="SUPFAM" id="SSF54211">
    <property type="entry name" value="Ribosomal protein S5 domain 2-like"/>
    <property type="match status" value="1"/>
</dbReference>
<dbReference type="PANTHER" id="PTHR16301:SF20">
    <property type="entry name" value="IMPACT FAMILY MEMBER YIGZ"/>
    <property type="match status" value="1"/>
</dbReference>
<dbReference type="InterPro" id="IPR020568">
    <property type="entry name" value="Ribosomal_Su5_D2-typ_SF"/>
</dbReference>
<dbReference type="Gene3D" id="3.30.230.30">
    <property type="entry name" value="Impact, N-terminal domain"/>
    <property type="match status" value="1"/>
</dbReference>
<dbReference type="Pfam" id="PF01205">
    <property type="entry name" value="Impact_N"/>
    <property type="match status" value="1"/>
</dbReference>
<name>A0ABU9TP28_9GAMM</name>
<gene>
    <name evidence="3" type="ORF">WNY58_03585</name>
</gene>
<dbReference type="RefSeq" id="WP_342853752.1">
    <property type="nucleotide sequence ID" value="NZ_JBBMRA010000002.1"/>
</dbReference>
<dbReference type="InterPro" id="IPR023582">
    <property type="entry name" value="Impact"/>
</dbReference>
<evidence type="ECO:0000313" key="3">
    <source>
        <dbReference type="EMBL" id="MEM5535469.1"/>
    </source>
</evidence>
<accession>A0ABU9TP28</accession>
<evidence type="ECO:0000256" key="1">
    <source>
        <dbReference type="ARBA" id="ARBA00007665"/>
    </source>
</evidence>
<dbReference type="InterPro" id="IPR020569">
    <property type="entry name" value="UPF0029_Impact_CS"/>
</dbReference>
<dbReference type="NCBIfam" id="TIGR00257">
    <property type="entry name" value="IMPACT_YIGZ"/>
    <property type="match status" value="1"/>
</dbReference>
<dbReference type="PANTHER" id="PTHR16301">
    <property type="entry name" value="IMPACT-RELATED"/>
    <property type="match status" value="1"/>
</dbReference>
<evidence type="ECO:0000313" key="4">
    <source>
        <dbReference type="Proteomes" id="UP001449225"/>
    </source>
</evidence>
<feature type="domain" description="Impact N-terminal" evidence="2">
    <location>
        <begin position="18"/>
        <end position="125"/>
    </location>
</feature>
<organism evidence="3 4">
    <name type="scientific">Neptuniibacter pectenicola</name>
    <dbReference type="NCBI Taxonomy" id="1806669"/>
    <lineage>
        <taxon>Bacteria</taxon>
        <taxon>Pseudomonadati</taxon>
        <taxon>Pseudomonadota</taxon>
        <taxon>Gammaproteobacteria</taxon>
        <taxon>Oceanospirillales</taxon>
        <taxon>Oceanospirillaceae</taxon>
        <taxon>Neptuniibacter</taxon>
    </lineage>
</organism>
<keyword evidence="4" id="KW-1185">Reference proteome</keyword>